<proteinExistence type="predicted"/>
<evidence type="ECO:0000259" key="2">
    <source>
        <dbReference type="Pfam" id="PF03478"/>
    </source>
</evidence>
<evidence type="ECO:0000313" key="3">
    <source>
        <dbReference type="EnsemblPlants" id="HORVU.MOREX.r3.7HG0653210.1.CDS1"/>
    </source>
</evidence>
<accession>A0A8I6Z1I1</accession>
<dbReference type="EnsemblPlants" id="HORVU.MOREX.r3.7HG0653210.1">
    <property type="protein sequence ID" value="HORVU.MOREX.r3.7HG0653210.1.CDS1"/>
    <property type="gene ID" value="HORVU.MOREX.r3.7HG0653210"/>
</dbReference>
<dbReference type="InterPro" id="IPR036047">
    <property type="entry name" value="F-box-like_dom_sf"/>
</dbReference>
<evidence type="ECO:0000256" key="1">
    <source>
        <dbReference type="SAM" id="MobiDB-lite"/>
    </source>
</evidence>
<feature type="domain" description="KIB1-4 beta-propeller" evidence="2">
    <location>
        <begin position="147"/>
        <end position="378"/>
    </location>
</feature>
<dbReference type="PANTHER" id="PTHR33127:SF95">
    <property type="entry name" value="DUF295 DOMAIN-CONTAINING PROTEIN"/>
    <property type="match status" value="1"/>
</dbReference>
<dbReference type="Gramene" id="HORVU.MOREX.r2.7HG0541940.1">
    <property type="protein sequence ID" value="HORVU.MOREX.r2.7HG0541940.1.CDS.1"/>
    <property type="gene ID" value="HORVU.MOREX.r2.7HG0541940"/>
</dbReference>
<dbReference type="Proteomes" id="UP000011116">
    <property type="component" value="Chromosome 7H"/>
</dbReference>
<dbReference type="Gramene" id="HORVU.MOREX.r3.7HG0653210.1">
    <property type="protein sequence ID" value="HORVU.MOREX.r3.7HG0653210.1.CDS1"/>
    <property type="gene ID" value="HORVU.MOREX.r3.7HG0653210"/>
</dbReference>
<organism evidence="3 4">
    <name type="scientific">Hordeum vulgare subsp. vulgare</name>
    <name type="common">Domesticated barley</name>
    <dbReference type="NCBI Taxonomy" id="112509"/>
    <lineage>
        <taxon>Eukaryota</taxon>
        <taxon>Viridiplantae</taxon>
        <taxon>Streptophyta</taxon>
        <taxon>Embryophyta</taxon>
        <taxon>Tracheophyta</taxon>
        <taxon>Spermatophyta</taxon>
        <taxon>Magnoliopsida</taxon>
        <taxon>Liliopsida</taxon>
        <taxon>Poales</taxon>
        <taxon>Poaceae</taxon>
        <taxon>BOP clade</taxon>
        <taxon>Pooideae</taxon>
        <taxon>Triticodae</taxon>
        <taxon>Triticeae</taxon>
        <taxon>Hordeinae</taxon>
        <taxon>Hordeum</taxon>
    </lineage>
</organism>
<reference evidence="3" key="2">
    <citation type="submission" date="2020-10" db="EMBL/GenBank/DDBJ databases">
        <authorList>
            <person name="Scholz U."/>
            <person name="Mascher M."/>
            <person name="Fiebig A."/>
        </authorList>
    </citation>
    <scope>NUCLEOTIDE SEQUENCE [LARGE SCALE GENOMIC DNA]</scope>
    <source>
        <strain evidence="3">cv. Morex</strain>
    </source>
</reference>
<dbReference type="SUPFAM" id="SSF81383">
    <property type="entry name" value="F-box domain"/>
    <property type="match status" value="1"/>
</dbReference>
<name>A0A8I6Z1I1_HORVV</name>
<reference evidence="4" key="1">
    <citation type="journal article" date="2012" name="Nature">
        <title>A physical, genetic and functional sequence assembly of the barley genome.</title>
        <authorList>
            <consortium name="The International Barley Genome Sequencing Consortium"/>
            <person name="Mayer K.F."/>
            <person name="Waugh R."/>
            <person name="Brown J.W."/>
            <person name="Schulman A."/>
            <person name="Langridge P."/>
            <person name="Platzer M."/>
            <person name="Fincher G.B."/>
            <person name="Muehlbauer G.J."/>
            <person name="Sato K."/>
            <person name="Close T.J."/>
            <person name="Wise R.P."/>
            <person name="Stein N."/>
        </authorList>
    </citation>
    <scope>NUCLEOTIDE SEQUENCE [LARGE SCALE GENOMIC DNA]</scope>
    <source>
        <strain evidence="4">cv. Morex</strain>
    </source>
</reference>
<dbReference type="InterPro" id="IPR005174">
    <property type="entry name" value="KIB1-4_b-propeller"/>
</dbReference>
<keyword evidence="4" id="KW-1185">Reference proteome</keyword>
<feature type="region of interest" description="Disordered" evidence="1">
    <location>
        <begin position="1"/>
        <end position="27"/>
    </location>
</feature>
<dbReference type="Pfam" id="PF03478">
    <property type="entry name" value="Beta-prop_KIB1-4"/>
    <property type="match status" value="1"/>
</dbReference>
<evidence type="ECO:0000313" key="4">
    <source>
        <dbReference type="Proteomes" id="UP000011116"/>
    </source>
</evidence>
<dbReference type="AlphaFoldDB" id="A0A8I6Z1I1"/>
<protein>
    <recommendedName>
        <fullName evidence="2">KIB1-4 beta-propeller domain-containing protein</fullName>
    </recommendedName>
</protein>
<reference evidence="3" key="3">
    <citation type="submission" date="2022-01" db="UniProtKB">
        <authorList>
            <consortium name="EnsemblPlants"/>
        </authorList>
    </citation>
    <scope>IDENTIFICATION</scope>
    <source>
        <strain evidence="3">subsp. vulgare</strain>
    </source>
</reference>
<sequence length="429" mass="47557">MEPIKPTATLTSKIGDQHEPADGDAANGTIGGLPFHLTERILRLISPLESAPLAAVCKSWAATISERLATPTPHLFALEVFDEGEYLLDLLFLPDLERCRGAVFSVPVDDEVSPAPVIPARLPAVLSHAEDDKIRLSGALPCGGLSFAEGNRVVLVNPVTGAFESIEMYPPRNRVLIPPTVRAAAGADAFFVSLHFERTVSLRWREEDEWTERKLLLPEECGGAINLVAYSGGIFYAMEFFGFTNTVDTRSPPPWRLMRLRAPSILRQYSPIGRYRYLQNCHLLQSEGEIMFVGPVLAPDELRCPNTIGGFEVYKLDLGGPRWVKVERLADDRALFVSEQSSFAVRASETPRCRANCIYFVSELDEHSYSHNTWGVYSMEEQKVLFQRPIGGSQGKYKAARWFIPVVSASPACSVNCANSGKKRKIQML</sequence>
<dbReference type="PANTHER" id="PTHR33127">
    <property type="entry name" value="TRANSMEMBRANE PROTEIN"/>
    <property type="match status" value="1"/>
</dbReference>